<comment type="similarity">
    <text evidence="2">Belongs to the acetate uptake transporter (AceTr) (TC 2.A.96) family.</text>
</comment>
<dbReference type="Proteomes" id="UP001162740">
    <property type="component" value="Chromosome"/>
</dbReference>
<proteinExistence type="inferred from homology"/>
<evidence type="ECO:0000256" key="2">
    <source>
        <dbReference type="ARBA" id="ARBA00005587"/>
    </source>
</evidence>
<dbReference type="RefSeq" id="WP_229582354.1">
    <property type="nucleotide sequence ID" value="NZ_CP083974.1"/>
</dbReference>
<dbReference type="AlphaFoldDB" id="A0AA46WYQ3"/>
<evidence type="ECO:0000256" key="6">
    <source>
        <dbReference type="SAM" id="MobiDB-lite"/>
    </source>
</evidence>
<dbReference type="PANTHER" id="PTHR31123">
    <property type="entry name" value="ACCUMULATION OF DYADS PROTEIN 2-RELATED"/>
    <property type="match status" value="1"/>
</dbReference>
<feature type="transmembrane region" description="Helical" evidence="7">
    <location>
        <begin position="98"/>
        <end position="118"/>
    </location>
</feature>
<feature type="transmembrane region" description="Helical" evidence="7">
    <location>
        <begin position="125"/>
        <end position="145"/>
    </location>
</feature>
<gene>
    <name evidence="8" type="ORF">KUM34_004685</name>
</gene>
<evidence type="ECO:0000256" key="3">
    <source>
        <dbReference type="ARBA" id="ARBA00022692"/>
    </source>
</evidence>
<protein>
    <submittedName>
        <fullName evidence="8">Acetate uptake transporter</fullName>
    </submittedName>
</protein>
<organism evidence="8 9">
    <name type="scientific">Rhodococcus rhodochrous</name>
    <dbReference type="NCBI Taxonomy" id="1829"/>
    <lineage>
        <taxon>Bacteria</taxon>
        <taxon>Bacillati</taxon>
        <taxon>Actinomycetota</taxon>
        <taxon>Actinomycetes</taxon>
        <taxon>Mycobacteriales</taxon>
        <taxon>Nocardiaceae</taxon>
        <taxon>Rhodococcus</taxon>
    </lineage>
</organism>
<accession>A0AA46WYQ3</accession>
<name>A0AA46WYQ3_RHORH</name>
<dbReference type="GO" id="GO:0005886">
    <property type="term" value="C:plasma membrane"/>
    <property type="evidence" value="ECO:0007669"/>
    <property type="project" value="TreeGrafter"/>
</dbReference>
<dbReference type="PANTHER" id="PTHR31123:SF1">
    <property type="entry name" value="ACCUMULATION OF DYADS PROTEIN 2-RELATED"/>
    <property type="match status" value="1"/>
</dbReference>
<feature type="transmembrane region" description="Helical" evidence="7">
    <location>
        <begin position="157"/>
        <end position="176"/>
    </location>
</feature>
<evidence type="ECO:0000313" key="8">
    <source>
        <dbReference type="EMBL" id="UZF45987.1"/>
    </source>
</evidence>
<keyword evidence="4 7" id="KW-1133">Transmembrane helix</keyword>
<dbReference type="InterPro" id="IPR000791">
    <property type="entry name" value="Gpr1/Fun34/SatP-like"/>
</dbReference>
<dbReference type="EMBL" id="CP083974">
    <property type="protein sequence ID" value="UZF45987.1"/>
    <property type="molecule type" value="Genomic_DNA"/>
</dbReference>
<evidence type="ECO:0000313" key="9">
    <source>
        <dbReference type="Proteomes" id="UP001162740"/>
    </source>
</evidence>
<feature type="region of interest" description="Disordered" evidence="6">
    <location>
        <begin position="25"/>
        <end position="68"/>
    </location>
</feature>
<reference evidence="8 9" key="1">
    <citation type="journal article" date="2021" name="Front. Microbiol.">
        <title>Bacterial Transformation of Aromatic Monomers in Softwood Black Liquor.</title>
        <authorList>
            <person name="Navas L.E."/>
            <person name="Dexter G."/>
            <person name="Liu J."/>
            <person name="Levy-Booth D."/>
            <person name="Cho M."/>
            <person name="Jang S.K."/>
            <person name="Mansfield S.D."/>
            <person name="Renneckar S."/>
            <person name="Mohn W.W."/>
            <person name="Eltis L.D."/>
        </authorList>
    </citation>
    <scope>NUCLEOTIDE SEQUENCE [LARGE SCALE GENOMIC DNA]</scope>
    <source>
        <strain evidence="8 9">GD02</strain>
    </source>
</reference>
<dbReference type="InterPro" id="IPR051633">
    <property type="entry name" value="AceTr"/>
</dbReference>
<feature type="transmembrane region" description="Helical" evidence="7">
    <location>
        <begin position="72"/>
        <end position="92"/>
    </location>
</feature>
<evidence type="ECO:0000256" key="4">
    <source>
        <dbReference type="ARBA" id="ARBA00022989"/>
    </source>
</evidence>
<dbReference type="Pfam" id="PF01184">
    <property type="entry name" value="Gpr1_Fun34_YaaH"/>
    <property type="match status" value="1"/>
</dbReference>
<keyword evidence="5 7" id="KW-0472">Membrane</keyword>
<keyword evidence="3 7" id="KW-0812">Transmembrane</keyword>
<evidence type="ECO:0000256" key="1">
    <source>
        <dbReference type="ARBA" id="ARBA00004141"/>
    </source>
</evidence>
<evidence type="ECO:0000256" key="5">
    <source>
        <dbReference type="ARBA" id="ARBA00023136"/>
    </source>
</evidence>
<comment type="subcellular location">
    <subcellularLocation>
        <location evidence="1">Membrane</location>
        <topology evidence="1">Multi-pass membrane protein</topology>
    </subcellularLocation>
</comment>
<dbReference type="NCBIfam" id="NF038013">
    <property type="entry name" value="AceTr_1"/>
    <property type="match status" value="1"/>
</dbReference>
<dbReference type="GO" id="GO:0015123">
    <property type="term" value="F:acetate transmembrane transporter activity"/>
    <property type="evidence" value="ECO:0007669"/>
    <property type="project" value="TreeGrafter"/>
</dbReference>
<evidence type="ECO:0000256" key="7">
    <source>
        <dbReference type="SAM" id="Phobius"/>
    </source>
</evidence>
<sequence length="248" mass="26809">MIADGNRLPVCRTHTGCRGAHWKCSNHPKEAREPAPGSPPPKEPADVVHRRRPQRNRGPLSPRRPHRRSRPLGLAAFALTTFILSCANAGFISAEAEAAVFGVALFYGGLTQLAAGMWEFLKGNVFGATAFSSYGAFWLSFWYLVTYTAEEMGAERHVGVGIFLLAWTIFTVYMWFASTRISAALFATFSVLLVAFVFLTLGALLEQTGLTRVGGYFGLAAAAGAWYTSAAGVLSTTFGRVVLPTGPR</sequence>
<feature type="transmembrane region" description="Helical" evidence="7">
    <location>
        <begin position="183"/>
        <end position="205"/>
    </location>
</feature>
<feature type="transmembrane region" description="Helical" evidence="7">
    <location>
        <begin position="217"/>
        <end position="243"/>
    </location>
</feature>